<dbReference type="EMBL" id="CAJPWZ010003299">
    <property type="protein sequence ID" value="CAG2256310.1"/>
    <property type="molecule type" value="Genomic_DNA"/>
</dbReference>
<protein>
    <submittedName>
        <fullName evidence="1">Uncharacterized protein</fullName>
    </submittedName>
</protein>
<reference evidence="1" key="1">
    <citation type="submission" date="2021-03" db="EMBL/GenBank/DDBJ databases">
        <authorList>
            <person name="Bekaert M."/>
        </authorList>
    </citation>
    <scope>NUCLEOTIDE SEQUENCE</scope>
</reference>
<dbReference type="OrthoDB" id="10500086at2759"/>
<accession>A0A8S3VEG9</accession>
<sequence length="345" mass="40415">MTRNLCMSVCQRNTWDSYFEISTQVKTELEFWKSNCKSIPNLLVCPIHKIPERIIFSDASMYAGAGFVDGNVLQIAHYMFSEQERLKSSTWRELKSVEFILEMCNPCEDKLIQMMIEGAKRILSKPVLKKEPITADHLQKIVDKIGSDRAHLPNVRICAMMLVGYAGFLRYMITRVLTQPRRSKYLYRKWDKIKLVMDGTTYSIDNERNGEHYKLDKSDMDNDKPCYINVDENGKALKIDLEDKPIQTNTSNELISKNDFLKTIIQRYTKCSYNHTDRKSPLSEVKWPSSRFHYLTSVQTVTVRSVPNNHTDRQSDRQCIPHNYTDRQSNRFHYLTENRQNILMA</sequence>
<dbReference type="Proteomes" id="UP000683360">
    <property type="component" value="Unassembled WGS sequence"/>
</dbReference>
<proteinExistence type="predicted"/>
<evidence type="ECO:0000313" key="1">
    <source>
        <dbReference type="EMBL" id="CAG2256310.1"/>
    </source>
</evidence>
<name>A0A8S3VEG9_MYTED</name>
<keyword evidence="2" id="KW-1185">Reference proteome</keyword>
<gene>
    <name evidence="1" type="ORF">MEDL_67643</name>
</gene>
<evidence type="ECO:0000313" key="2">
    <source>
        <dbReference type="Proteomes" id="UP000683360"/>
    </source>
</evidence>
<comment type="caution">
    <text evidence="1">The sequence shown here is derived from an EMBL/GenBank/DDBJ whole genome shotgun (WGS) entry which is preliminary data.</text>
</comment>
<organism evidence="1 2">
    <name type="scientific">Mytilus edulis</name>
    <name type="common">Blue mussel</name>
    <dbReference type="NCBI Taxonomy" id="6550"/>
    <lineage>
        <taxon>Eukaryota</taxon>
        <taxon>Metazoa</taxon>
        <taxon>Spiralia</taxon>
        <taxon>Lophotrochozoa</taxon>
        <taxon>Mollusca</taxon>
        <taxon>Bivalvia</taxon>
        <taxon>Autobranchia</taxon>
        <taxon>Pteriomorphia</taxon>
        <taxon>Mytilida</taxon>
        <taxon>Mytiloidea</taxon>
        <taxon>Mytilidae</taxon>
        <taxon>Mytilinae</taxon>
        <taxon>Mytilus</taxon>
    </lineage>
</organism>
<dbReference type="AlphaFoldDB" id="A0A8S3VEG9"/>